<comment type="caution">
    <text evidence="1">The sequence shown here is derived from an EMBL/GenBank/DDBJ whole genome shotgun (WGS) entry which is preliminary data.</text>
</comment>
<dbReference type="EMBL" id="QYBB01000016">
    <property type="protein sequence ID" value="RYC31231.1"/>
    <property type="molecule type" value="Genomic_DNA"/>
</dbReference>
<name>A0A4Q2U7X8_9HYPH</name>
<dbReference type="OrthoDB" id="5491608at2"/>
<accession>A0A4Q2U7X8</accession>
<dbReference type="SUPFAM" id="SSF159245">
    <property type="entry name" value="AttH-like"/>
    <property type="match status" value="1"/>
</dbReference>
<dbReference type="Proteomes" id="UP000290759">
    <property type="component" value="Unassembled WGS sequence"/>
</dbReference>
<reference evidence="1 2" key="2">
    <citation type="submission" date="2019-02" db="EMBL/GenBank/DDBJ databases">
        <title>'Lichenibacterium ramalinii' gen. nov. sp. nov., 'Lichenibacterium minor' gen. nov. sp. nov.</title>
        <authorList>
            <person name="Pankratov T."/>
        </authorList>
    </citation>
    <scope>NUCLEOTIDE SEQUENCE [LARGE SCALE GENOMIC DNA]</scope>
    <source>
        <strain evidence="1 2">RmlP026</strain>
    </source>
</reference>
<protein>
    <submittedName>
        <fullName evidence="1">Carotenoid 1,2-hydratase</fullName>
    </submittedName>
</protein>
<organism evidence="1 2">
    <name type="scientific">Lichenibacterium minor</name>
    <dbReference type="NCBI Taxonomy" id="2316528"/>
    <lineage>
        <taxon>Bacteria</taxon>
        <taxon>Pseudomonadati</taxon>
        <taxon>Pseudomonadota</taxon>
        <taxon>Alphaproteobacteria</taxon>
        <taxon>Hyphomicrobiales</taxon>
        <taxon>Lichenihabitantaceae</taxon>
        <taxon>Lichenibacterium</taxon>
    </lineage>
</organism>
<evidence type="ECO:0000313" key="1">
    <source>
        <dbReference type="EMBL" id="RYC31231.1"/>
    </source>
</evidence>
<sequence length="299" mass="33625">MQVDPNGYAWWYVDALSEDGREGLTLIAFIGSVFSPYYAWTGRRDPADHCALNVALYGTHRRWAMTERNSGALRRDRTNLAIGPSALHWDGTCLTVAIDEVTAPIPRRIRGQVRLYPQAVVNHPIVLDEVGNHRWWPIAPCARVEVEMEKPGLSWSGTGYFDHNRGDASLESTFRRWDWSRASTPDGTAVLYDLETRGGDTCSLAILFDPERGVVDFAPPPEAKLPRTLWGVGRGTRAEAGGARVVKTLEDGPFYARSILDTTLLGHRSEAIHESLSLDRFRNPIIKTFLPWRMPRKGW</sequence>
<gene>
    <name evidence="1" type="ORF">D3273_14895</name>
</gene>
<dbReference type="AlphaFoldDB" id="A0A4Q2U7X8"/>
<evidence type="ECO:0000313" key="2">
    <source>
        <dbReference type="Proteomes" id="UP000290759"/>
    </source>
</evidence>
<reference evidence="1 2" key="1">
    <citation type="submission" date="2018-12" db="EMBL/GenBank/DDBJ databases">
        <authorList>
            <person name="Grouzdev D.S."/>
            <person name="Krutkina M.S."/>
        </authorList>
    </citation>
    <scope>NUCLEOTIDE SEQUENCE [LARGE SCALE GENOMIC DNA]</scope>
    <source>
        <strain evidence="1 2">RmlP026</strain>
    </source>
</reference>
<proteinExistence type="predicted"/>
<keyword evidence="2" id="KW-1185">Reference proteome</keyword>
<dbReference type="CDD" id="cd21471">
    <property type="entry name" value="CrtC-like"/>
    <property type="match status" value="1"/>
</dbReference>